<proteinExistence type="predicted"/>
<reference evidence="1 2" key="1">
    <citation type="journal article" date="2014" name="Mol. Ecol.">
        <title>Evolution of Synechococcus.</title>
        <authorList>
            <person name="Dvorak P."/>
            <person name="Casamatta D."/>
            <person name="Hasler P."/>
            <person name="Poulickova A."/>
            <person name="Ondrej V."/>
            <person name="Sanges R."/>
        </authorList>
    </citation>
    <scope>NUCLEOTIDE SEQUENCE [LARGE SCALE GENOMIC DNA]</scope>
    <source>
        <strain evidence="1 2">CAUP A 1101</strain>
    </source>
</reference>
<name>A0A098TLK9_9CYAN</name>
<sequence length="206" mass="23443">MPFLESLHSAVQSHTGQFSCSEINREENTKVVHFRHVGLPPDAGLVIPKIQGLEEFYGTYSQLTLYFEEESGDAAYFIASPSQWEELNSDFRPWLDVIDEEEVDEFLPNWINDCIVIGEIPRSGNYLLVPTVGSDAGKVFEFEHDGFEFLELGLSLPDFVARTLDLDSGRLTAIASHIRFITPTENRQWWIEELRDNRGNVICSEA</sequence>
<keyword evidence="2" id="KW-1185">Reference proteome</keyword>
<dbReference type="EMBL" id="JJML01000053">
    <property type="protein sequence ID" value="KGF71733.1"/>
    <property type="molecule type" value="Genomic_DNA"/>
</dbReference>
<dbReference type="Proteomes" id="UP000030170">
    <property type="component" value="Unassembled WGS sequence"/>
</dbReference>
<protein>
    <recommendedName>
        <fullName evidence="3">Knr4/Smi1-like domain-containing protein</fullName>
    </recommendedName>
</protein>
<dbReference type="STRING" id="1497020.DO97_15725"/>
<accession>A0A098TLK9</accession>
<evidence type="ECO:0000313" key="1">
    <source>
        <dbReference type="EMBL" id="KGF71733.1"/>
    </source>
</evidence>
<evidence type="ECO:0008006" key="3">
    <source>
        <dbReference type="Google" id="ProtNLM"/>
    </source>
</evidence>
<evidence type="ECO:0000313" key="2">
    <source>
        <dbReference type="Proteomes" id="UP000030170"/>
    </source>
</evidence>
<dbReference type="AlphaFoldDB" id="A0A098TLK9"/>
<dbReference type="RefSeq" id="WP_036535867.1">
    <property type="nucleotide sequence ID" value="NZ_JJML01000053.1"/>
</dbReference>
<comment type="caution">
    <text evidence="1">The sequence shown here is derived from an EMBL/GenBank/DDBJ whole genome shotgun (WGS) entry which is preliminary data.</text>
</comment>
<dbReference type="OrthoDB" id="8807479at2"/>
<gene>
    <name evidence="1" type="ORF">DO97_15725</name>
</gene>
<organism evidence="1 2">
    <name type="scientific">Neosynechococcus sphagnicola sy1</name>
    <dbReference type="NCBI Taxonomy" id="1497020"/>
    <lineage>
        <taxon>Bacteria</taxon>
        <taxon>Bacillati</taxon>
        <taxon>Cyanobacteriota</taxon>
        <taxon>Cyanophyceae</taxon>
        <taxon>Neosynechococcales</taxon>
        <taxon>Neosynechococcaceae</taxon>
        <taxon>Neosynechococcus</taxon>
    </lineage>
</organism>